<dbReference type="Gene3D" id="3.40.1190.10">
    <property type="entry name" value="Mur-like, catalytic domain"/>
    <property type="match status" value="1"/>
</dbReference>
<dbReference type="SUPFAM" id="SSF53244">
    <property type="entry name" value="MurD-like peptide ligases, peptide-binding domain"/>
    <property type="match status" value="1"/>
</dbReference>
<dbReference type="GO" id="GO:0005524">
    <property type="term" value="F:ATP binding"/>
    <property type="evidence" value="ECO:0007669"/>
    <property type="project" value="InterPro"/>
</dbReference>
<dbReference type="Pfam" id="PF02875">
    <property type="entry name" value="Mur_ligase_C"/>
    <property type="match status" value="1"/>
</dbReference>
<dbReference type="PANTHER" id="PTHR43445:SF3">
    <property type="entry name" value="UDP-N-ACETYLMURAMATE--L-ALANINE LIGASE"/>
    <property type="match status" value="1"/>
</dbReference>
<dbReference type="InterPro" id="IPR004101">
    <property type="entry name" value="Mur_ligase_C"/>
</dbReference>
<organism evidence="2 3">
    <name type="scientific">Candidatus Colwellbacteria bacterium CG_4_9_14_0_2_um_filter_50_12</name>
    <dbReference type="NCBI Taxonomy" id="1974538"/>
    <lineage>
        <taxon>Bacteria</taxon>
        <taxon>Candidatus Colwelliibacteriota</taxon>
    </lineage>
</organism>
<dbReference type="InterPro" id="IPR036615">
    <property type="entry name" value="Mur_ligase_C_dom_sf"/>
</dbReference>
<dbReference type="AlphaFoldDB" id="A0A2M8G147"/>
<evidence type="ECO:0000313" key="2">
    <source>
        <dbReference type="EMBL" id="PJC65376.1"/>
    </source>
</evidence>
<protein>
    <recommendedName>
        <fullName evidence="1">Mur ligase C-terminal domain-containing protein</fullName>
    </recommendedName>
</protein>
<feature type="non-terminal residue" evidence="2">
    <location>
        <position position="1"/>
    </location>
</feature>
<dbReference type="Proteomes" id="UP000229674">
    <property type="component" value="Unassembled WGS sequence"/>
</dbReference>
<gene>
    <name evidence="2" type="ORF">CO020_00970</name>
</gene>
<dbReference type="InterPro" id="IPR050061">
    <property type="entry name" value="MurCDEF_pg_biosynth"/>
</dbReference>
<evidence type="ECO:0000313" key="3">
    <source>
        <dbReference type="Proteomes" id="UP000229674"/>
    </source>
</evidence>
<accession>A0A2M8G147</accession>
<dbReference type="EMBL" id="PFQX01000041">
    <property type="protein sequence ID" value="PJC65376.1"/>
    <property type="molecule type" value="Genomic_DNA"/>
</dbReference>
<dbReference type="GO" id="GO:0016881">
    <property type="term" value="F:acid-amino acid ligase activity"/>
    <property type="evidence" value="ECO:0007669"/>
    <property type="project" value="InterPro"/>
</dbReference>
<dbReference type="PANTHER" id="PTHR43445">
    <property type="entry name" value="UDP-N-ACETYLMURAMATE--L-ALANINE LIGASE-RELATED"/>
    <property type="match status" value="1"/>
</dbReference>
<name>A0A2M8G147_9BACT</name>
<dbReference type="Gene3D" id="3.90.190.20">
    <property type="entry name" value="Mur ligase, C-terminal domain"/>
    <property type="match status" value="1"/>
</dbReference>
<evidence type="ECO:0000259" key="1">
    <source>
        <dbReference type="Pfam" id="PF02875"/>
    </source>
</evidence>
<dbReference type="InterPro" id="IPR036565">
    <property type="entry name" value="Mur-like_cat_sf"/>
</dbReference>
<comment type="caution">
    <text evidence="2">The sequence shown here is derived from an EMBL/GenBank/DDBJ whole genome shotgun (WGS) entry which is preliminary data.</text>
</comment>
<dbReference type="SUPFAM" id="SSF53623">
    <property type="entry name" value="MurD-like peptide ligases, catalytic domain"/>
    <property type="match status" value="1"/>
</dbReference>
<reference evidence="3" key="1">
    <citation type="submission" date="2017-09" db="EMBL/GenBank/DDBJ databases">
        <title>Depth-based differentiation of microbial function through sediment-hosted aquifers and enrichment of novel symbionts in the deep terrestrial subsurface.</title>
        <authorList>
            <person name="Probst A.J."/>
            <person name="Ladd B."/>
            <person name="Jarett J.K."/>
            <person name="Geller-Mcgrath D.E."/>
            <person name="Sieber C.M.K."/>
            <person name="Emerson J.B."/>
            <person name="Anantharaman K."/>
            <person name="Thomas B.C."/>
            <person name="Malmstrom R."/>
            <person name="Stieglmeier M."/>
            <person name="Klingl A."/>
            <person name="Woyke T."/>
            <person name="Ryan C.M."/>
            <person name="Banfield J.F."/>
        </authorList>
    </citation>
    <scope>NUCLEOTIDE SEQUENCE [LARGE SCALE GENOMIC DNA]</scope>
</reference>
<sequence length="227" mass="25118">KLIARLEKALKILGGFNLSNSLAAALAARSLGIDDNDILRAVSSYRGAWRRMEYKGAIRIAGHKIKVFDDYAHHPTEIKATLSALREHSPKAQLICVFQPHQLHRLKVLFNDFRESFDKVDALILLDAYKVTGRDAPALSRAEVSHNVSAAKLARAIAKNKKHPEVVYLPHREDLKGILKSIIKSSKTKSSIVVMMGAGDIADITPRLLEHRGARYSSLGSLAAKRK</sequence>
<proteinExistence type="predicted"/>
<feature type="domain" description="Mur ligase C-terminal" evidence="1">
    <location>
        <begin position="50"/>
        <end position="199"/>
    </location>
</feature>